<sequence length="245" mass="26580">MSRALRVMELSDLLRARGATTVGELAATLGVSSRTVRRDLATLRERGVNIEGEAGPGGGIRLDAGRGVTAVHLSVAEIVTLWLSARLSQAASDLPWSNAASSALAKLLSSLPPERARELRALCRRVIVGDPASGPVRAGAGTPPAELVRLFEESFSSGVGLGFDYSDREGRTSRRRVEPHGLLIQSPVWYVLALDTGKNEPRMFRMDRISTPRVLREIAFRPNADVIWALLPNECAWRPLLGDRP</sequence>
<evidence type="ECO:0000256" key="2">
    <source>
        <dbReference type="ARBA" id="ARBA00023125"/>
    </source>
</evidence>
<dbReference type="SMART" id="SM00420">
    <property type="entry name" value="HTH_DEOR"/>
    <property type="match status" value="1"/>
</dbReference>
<evidence type="ECO:0000256" key="3">
    <source>
        <dbReference type="ARBA" id="ARBA00023163"/>
    </source>
</evidence>
<dbReference type="SUPFAM" id="SSF46785">
    <property type="entry name" value="Winged helix' DNA-binding domain"/>
    <property type="match status" value="1"/>
</dbReference>
<evidence type="ECO:0000313" key="5">
    <source>
        <dbReference type="EMBL" id="MDC0676764.1"/>
    </source>
</evidence>
<dbReference type="InterPro" id="IPR036390">
    <property type="entry name" value="WH_DNA-bd_sf"/>
</dbReference>
<evidence type="ECO:0000256" key="1">
    <source>
        <dbReference type="ARBA" id="ARBA00023015"/>
    </source>
</evidence>
<dbReference type="InterPro" id="IPR051534">
    <property type="entry name" value="CBASS_pafABC_assoc_protein"/>
</dbReference>
<dbReference type="InterPro" id="IPR001034">
    <property type="entry name" value="DeoR_HTH"/>
</dbReference>
<evidence type="ECO:0000259" key="4">
    <source>
        <dbReference type="PROSITE" id="PS51000"/>
    </source>
</evidence>
<keyword evidence="1" id="KW-0805">Transcription regulation</keyword>
<comment type="caution">
    <text evidence="5">The sequence shown here is derived from an EMBL/GenBank/DDBJ whole genome shotgun (WGS) entry which is preliminary data.</text>
</comment>
<dbReference type="InterPro" id="IPR026881">
    <property type="entry name" value="WYL_dom"/>
</dbReference>
<dbReference type="PROSITE" id="PS52050">
    <property type="entry name" value="WYL"/>
    <property type="match status" value="1"/>
</dbReference>
<dbReference type="Proteomes" id="UP001217485">
    <property type="component" value="Unassembled WGS sequence"/>
</dbReference>
<keyword evidence="3" id="KW-0804">Transcription</keyword>
<proteinExistence type="predicted"/>
<keyword evidence="2" id="KW-0238">DNA-binding</keyword>
<protein>
    <submittedName>
        <fullName evidence="5">HTH domain-containing protein</fullName>
    </submittedName>
</protein>
<dbReference type="RefSeq" id="WP_272093538.1">
    <property type="nucleotide sequence ID" value="NZ_JAQNDK010000001.1"/>
</dbReference>
<dbReference type="Pfam" id="PF08279">
    <property type="entry name" value="HTH_11"/>
    <property type="match status" value="1"/>
</dbReference>
<dbReference type="PROSITE" id="PS51000">
    <property type="entry name" value="HTH_DEOR_2"/>
    <property type="match status" value="1"/>
</dbReference>
<dbReference type="PANTHER" id="PTHR34580:SF1">
    <property type="entry name" value="PROTEIN PAFC"/>
    <property type="match status" value="1"/>
</dbReference>
<gene>
    <name evidence="5" type="ORF">POL72_03360</name>
</gene>
<dbReference type="PROSITE" id="PS00894">
    <property type="entry name" value="HTH_DEOR_1"/>
    <property type="match status" value="1"/>
</dbReference>
<dbReference type="EMBL" id="JAQNDK010000001">
    <property type="protein sequence ID" value="MDC0676764.1"/>
    <property type="molecule type" value="Genomic_DNA"/>
</dbReference>
<name>A0ABT5BRI3_9BACT</name>
<reference evidence="5 6" key="1">
    <citation type="submission" date="2023-01" db="EMBL/GenBank/DDBJ databases">
        <title>Minimal conservation of predation-associated metabolite biosynthetic gene clusters underscores biosynthetic potential of Myxococcota including descriptions for ten novel species: Archangium lansinium sp. nov., Myxococcus landrumus sp. nov., Nannocystis bai.</title>
        <authorList>
            <person name="Ahearne A."/>
            <person name="Stevens C."/>
            <person name="Dowd S."/>
        </authorList>
    </citation>
    <scope>NUCLEOTIDE SEQUENCE [LARGE SCALE GENOMIC DNA]</scope>
    <source>
        <strain evidence="5 6">WIWO2</strain>
    </source>
</reference>
<accession>A0ABT5BRI3</accession>
<feature type="domain" description="HTH deoR-type" evidence="4">
    <location>
        <begin position="3"/>
        <end position="68"/>
    </location>
</feature>
<keyword evidence="6" id="KW-1185">Reference proteome</keyword>
<dbReference type="PANTHER" id="PTHR34580">
    <property type="match status" value="1"/>
</dbReference>
<organism evidence="5 6">
    <name type="scientific">Sorangium atrum</name>
    <dbReference type="NCBI Taxonomy" id="2995308"/>
    <lineage>
        <taxon>Bacteria</taxon>
        <taxon>Pseudomonadati</taxon>
        <taxon>Myxococcota</taxon>
        <taxon>Polyangia</taxon>
        <taxon>Polyangiales</taxon>
        <taxon>Polyangiaceae</taxon>
        <taxon>Sorangium</taxon>
    </lineage>
</organism>
<dbReference type="InterPro" id="IPR018356">
    <property type="entry name" value="Tscrpt_reg_HTH_DeoR_CS"/>
</dbReference>
<dbReference type="Gene3D" id="1.10.10.10">
    <property type="entry name" value="Winged helix-like DNA-binding domain superfamily/Winged helix DNA-binding domain"/>
    <property type="match status" value="1"/>
</dbReference>
<dbReference type="InterPro" id="IPR036388">
    <property type="entry name" value="WH-like_DNA-bd_sf"/>
</dbReference>
<dbReference type="InterPro" id="IPR013196">
    <property type="entry name" value="HTH_11"/>
</dbReference>
<evidence type="ECO:0000313" key="6">
    <source>
        <dbReference type="Proteomes" id="UP001217485"/>
    </source>
</evidence>
<dbReference type="Pfam" id="PF13280">
    <property type="entry name" value="WYL"/>
    <property type="match status" value="1"/>
</dbReference>